<dbReference type="SMART" id="SM00382">
    <property type="entry name" value="AAA"/>
    <property type="match status" value="1"/>
</dbReference>
<evidence type="ECO:0000313" key="10">
    <source>
        <dbReference type="Proteomes" id="UP000622653"/>
    </source>
</evidence>
<dbReference type="Pfam" id="PF08402">
    <property type="entry name" value="TOBE_2"/>
    <property type="match status" value="1"/>
</dbReference>
<dbReference type="FunFam" id="3.40.50.300:FF:000425">
    <property type="entry name" value="Probable ABC transporter, ATP-binding subunit"/>
    <property type="match status" value="1"/>
</dbReference>
<dbReference type="InterPro" id="IPR027417">
    <property type="entry name" value="P-loop_NTPase"/>
</dbReference>
<evidence type="ECO:0000256" key="7">
    <source>
        <dbReference type="ARBA" id="ARBA00070305"/>
    </source>
</evidence>
<dbReference type="PROSITE" id="PS00211">
    <property type="entry name" value="ABC_TRANSPORTER_1"/>
    <property type="match status" value="1"/>
</dbReference>
<evidence type="ECO:0000256" key="5">
    <source>
        <dbReference type="ARBA" id="ARBA00063934"/>
    </source>
</evidence>
<dbReference type="EMBL" id="JADKPV010000006">
    <property type="protein sequence ID" value="MBF4501929.1"/>
    <property type="molecule type" value="Genomic_DNA"/>
</dbReference>
<dbReference type="Gene3D" id="3.40.50.300">
    <property type="entry name" value="P-loop containing nucleotide triphosphate hydrolases"/>
    <property type="match status" value="1"/>
</dbReference>
<evidence type="ECO:0000313" key="9">
    <source>
        <dbReference type="EMBL" id="MBF4501929.1"/>
    </source>
</evidence>
<comment type="catalytic activity">
    <reaction evidence="4">
        <text>a quaternary ammonium(out) + ATP + H2O = a quaternary ammonium(in) + ADP + phosphate + H(+)</text>
        <dbReference type="Rhea" id="RHEA:11036"/>
        <dbReference type="ChEBI" id="CHEBI:15377"/>
        <dbReference type="ChEBI" id="CHEBI:15378"/>
        <dbReference type="ChEBI" id="CHEBI:30616"/>
        <dbReference type="ChEBI" id="CHEBI:35267"/>
        <dbReference type="ChEBI" id="CHEBI:43474"/>
        <dbReference type="ChEBI" id="CHEBI:456216"/>
        <dbReference type="EC" id="7.6.2.9"/>
    </reaction>
</comment>
<gene>
    <name evidence="9" type="ORF">IRY55_11190</name>
</gene>
<dbReference type="Proteomes" id="UP000622653">
    <property type="component" value="Unassembled WGS sequence"/>
</dbReference>
<keyword evidence="2" id="KW-0547">Nucleotide-binding</keyword>
<dbReference type="PANTHER" id="PTHR42781">
    <property type="entry name" value="SPERMIDINE/PUTRESCINE IMPORT ATP-BINDING PROTEIN POTA"/>
    <property type="match status" value="1"/>
</dbReference>
<evidence type="ECO:0000256" key="3">
    <source>
        <dbReference type="ARBA" id="ARBA00022840"/>
    </source>
</evidence>
<keyword evidence="1" id="KW-0813">Transport</keyword>
<dbReference type="InterPro" id="IPR017871">
    <property type="entry name" value="ABC_transporter-like_CS"/>
</dbReference>
<dbReference type="AlphaFoldDB" id="A0A8J7GBL9"/>
<feature type="domain" description="ABC transporter" evidence="8">
    <location>
        <begin position="4"/>
        <end position="234"/>
    </location>
</feature>
<organism evidence="9 10">
    <name type="scientific">Savagea serpentis</name>
    <dbReference type="NCBI Taxonomy" id="2785297"/>
    <lineage>
        <taxon>Bacteria</taxon>
        <taxon>Bacillati</taxon>
        <taxon>Bacillota</taxon>
        <taxon>Bacilli</taxon>
        <taxon>Bacillales</taxon>
        <taxon>Caryophanaceae</taxon>
        <taxon>Savagea</taxon>
    </lineage>
</organism>
<dbReference type="Pfam" id="PF00005">
    <property type="entry name" value="ABC_tran"/>
    <property type="match status" value="1"/>
</dbReference>
<dbReference type="PANTHER" id="PTHR42781:SF4">
    <property type="entry name" value="SPERMIDINE_PUTRESCINE IMPORT ATP-BINDING PROTEIN POTA"/>
    <property type="match status" value="1"/>
</dbReference>
<dbReference type="GO" id="GO:0043190">
    <property type="term" value="C:ATP-binding cassette (ABC) transporter complex"/>
    <property type="evidence" value="ECO:0007669"/>
    <property type="project" value="InterPro"/>
</dbReference>
<evidence type="ECO:0000256" key="1">
    <source>
        <dbReference type="ARBA" id="ARBA00022448"/>
    </source>
</evidence>
<evidence type="ECO:0000259" key="8">
    <source>
        <dbReference type="PROSITE" id="PS50893"/>
    </source>
</evidence>
<proteinExistence type="predicted"/>
<keyword evidence="10" id="KW-1185">Reference proteome</keyword>
<dbReference type="InterPro" id="IPR008995">
    <property type="entry name" value="Mo/tungstate-bd_C_term_dom"/>
</dbReference>
<dbReference type="GO" id="GO:0016887">
    <property type="term" value="F:ATP hydrolysis activity"/>
    <property type="evidence" value="ECO:0007669"/>
    <property type="project" value="InterPro"/>
</dbReference>
<keyword evidence="3 9" id="KW-0067">ATP-binding</keyword>
<evidence type="ECO:0000256" key="4">
    <source>
        <dbReference type="ARBA" id="ARBA00052482"/>
    </source>
</evidence>
<dbReference type="InterPro" id="IPR013611">
    <property type="entry name" value="Transp-assoc_OB_typ2"/>
</dbReference>
<protein>
    <recommendedName>
        <fullName evidence="7">Carnitine transport ATP-binding protein OpuCA</fullName>
        <ecNumber evidence="6">7.6.2.9</ecNumber>
    </recommendedName>
</protein>
<dbReference type="InterPro" id="IPR050093">
    <property type="entry name" value="ABC_SmlMolc_Importer"/>
</dbReference>
<accession>A0A8J7GBL9</accession>
<dbReference type="SUPFAM" id="SSF50331">
    <property type="entry name" value="MOP-like"/>
    <property type="match status" value="1"/>
</dbReference>
<comment type="caution">
    <text evidence="9">The sequence shown here is derived from an EMBL/GenBank/DDBJ whole genome shotgun (WGS) entry which is preliminary data.</text>
</comment>
<evidence type="ECO:0000256" key="6">
    <source>
        <dbReference type="ARBA" id="ARBA00066388"/>
    </source>
</evidence>
<comment type="subunit">
    <text evidence="5">The complex is composed of two ATP-binding proteins (OpuCA), two transmembrane proteins (OpuCB and OpuCD) and a solute-binding protein (OpuCC).</text>
</comment>
<evidence type="ECO:0000256" key="2">
    <source>
        <dbReference type="ARBA" id="ARBA00022741"/>
    </source>
</evidence>
<dbReference type="GO" id="GO:0005524">
    <property type="term" value="F:ATP binding"/>
    <property type="evidence" value="ECO:0007669"/>
    <property type="project" value="UniProtKB-KW"/>
</dbReference>
<dbReference type="PROSITE" id="PS50893">
    <property type="entry name" value="ABC_TRANSPORTER_2"/>
    <property type="match status" value="1"/>
</dbReference>
<reference evidence="9" key="1">
    <citation type="submission" date="2020-11" db="EMBL/GenBank/DDBJ databases">
        <title>Multidrug resistant novel bacterium Savagea serpentis sp. nov., isolated from the scats of a vine snake (Ahaetulla nasuta).</title>
        <authorList>
            <person name="Venkata Ramana V."/>
            <person name="Vikas Patil S."/>
            <person name="Yogita Lugani V."/>
        </authorList>
    </citation>
    <scope>NUCLEOTIDE SEQUENCE</scope>
    <source>
        <strain evidence="9">SN6</strain>
    </source>
</reference>
<dbReference type="InterPro" id="IPR003593">
    <property type="entry name" value="AAA+_ATPase"/>
</dbReference>
<dbReference type="SUPFAM" id="SSF52540">
    <property type="entry name" value="P-loop containing nucleoside triphosphate hydrolases"/>
    <property type="match status" value="1"/>
</dbReference>
<dbReference type="InterPro" id="IPR003439">
    <property type="entry name" value="ABC_transporter-like_ATP-bd"/>
</dbReference>
<dbReference type="GO" id="GO:0015418">
    <property type="term" value="F:ABC-type quaternary ammonium compound transporting activity"/>
    <property type="evidence" value="ECO:0007669"/>
    <property type="project" value="UniProtKB-EC"/>
</dbReference>
<name>A0A8J7GBL9_9BACL</name>
<sequence>MAHVTLENVVKRYGDQTVLSPIQLTVKDGEFLTLLGPSGCGKSTLLRMIAGLTEVTEGAVYIGDEKMNDVAPKDRGVGMVFQSYALFPNMTVAENVAFGLDMQKVKKDERATRVQEMLALVGLEDRASHYPNELSGGQQQRVALARALVVRPRVLLLDEPLSALDAKIRKHLQRTLRDIQRQLKITMILVTHDQEEAMALADRIVLLDSGQIAQIGTPKQLYRQPATEFVARFIGHYNVWTKEQVLHHLEGDASTLAQATMYAMRPEAFRLQEIPDSFVLRGTVVEETMAGNIVRTTLACEGEQFVIEQLHQDAHSYQRGEMLTCWIPYREVIALQ</sequence>
<dbReference type="EC" id="7.6.2.9" evidence="6"/>
<dbReference type="RefSeq" id="WP_194563409.1">
    <property type="nucleotide sequence ID" value="NZ_JADKPV010000006.1"/>
</dbReference>